<organism evidence="2 3">
    <name type="scientific">Shewanella maritima</name>
    <dbReference type="NCBI Taxonomy" id="2520507"/>
    <lineage>
        <taxon>Bacteria</taxon>
        <taxon>Pseudomonadati</taxon>
        <taxon>Pseudomonadota</taxon>
        <taxon>Gammaproteobacteria</taxon>
        <taxon>Alteromonadales</taxon>
        <taxon>Shewanellaceae</taxon>
        <taxon>Shewanella</taxon>
    </lineage>
</organism>
<sequence length="211" mass="23047">MASVKLVTSRASAVLSTSLVIALLSGCVSWVTPKVESELVELEQGEYQLDKNHAALLFKIGHLGLSTYVGRFNDFDASLSFDPNNMTQAKMQASVTIKSLDINNAELSETLMGDSWFDEQRYPQAVFTSTSVTPISDNQFNFNGELTLHGVTKPVSFAATFHGGADNWMTGKYTLGFSASGTIKRSDFDMGSYVPLIGDEVTLEIYAEFVK</sequence>
<gene>
    <name evidence="2" type="ORF">EXU30_04800</name>
</gene>
<proteinExistence type="predicted"/>
<protein>
    <submittedName>
        <fullName evidence="2">Polyisoprenoid-binding protein</fullName>
    </submittedName>
</protein>
<dbReference type="SMART" id="SM00867">
    <property type="entry name" value="YceI"/>
    <property type="match status" value="1"/>
</dbReference>
<dbReference type="PANTHER" id="PTHR34406:SF1">
    <property type="entry name" value="PROTEIN YCEI"/>
    <property type="match status" value="1"/>
</dbReference>
<dbReference type="OrthoDB" id="9811006at2"/>
<dbReference type="Gene3D" id="2.40.128.110">
    <property type="entry name" value="Lipid/polyisoprenoid-binding, YceI-like"/>
    <property type="match status" value="1"/>
</dbReference>
<reference evidence="2 3" key="1">
    <citation type="submission" date="2019-02" db="EMBL/GenBank/DDBJ databases">
        <title>Shewanella sp. D4-2 isolated from Dokdo Island.</title>
        <authorList>
            <person name="Baek K."/>
        </authorList>
    </citation>
    <scope>NUCLEOTIDE SEQUENCE [LARGE SCALE GENOMIC DNA]</scope>
    <source>
        <strain evidence="2 3">D4-2</strain>
    </source>
</reference>
<evidence type="ECO:0000259" key="1">
    <source>
        <dbReference type="SMART" id="SM00867"/>
    </source>
</evidence>
<dbReference type="PROSITE" id="PS51257">
    <property type="entry name" value="PROKAR_LIPOPROTEIN"/>
    <property type="match status" value="1"/>
</dbReference>
<dbReference type="InterPro" id="IPR007372">
    <property type="entry name" value="Lipid/polyisoprenoid-bd_YceI"/>
</dbReference>
<keyword evidence="3" id="KW-1185">Reference proteome</keyword>
<name>A0A411PMM1_9GAMM</name>
<dbReference type="InterPro" id="IPR036761">
    <property type="entry name" value="TTHA0802/YceI-like_sf"/>
</dbReference>
<accession>A0A411PMM1</accession>
<feature type="domain" description="Lipid/polyisoprenoid-binding YceI-like" evidence="1">
    <location>
        <begin position="46"/>
        <end position="210"/>
    </location>
</feature>
<dbReference type="EMBL" id="CP036200">
    <property type="protein sequence ID" value="QBF84790.1"/>
    <property type="molecule type" value="Genomic_DNA"/>
</dbReference>
<dbReference type="Proteomes" id="UP000291106">
    <property type="component" value="Chromosome"/>
</dbReference>
<dbReference type="PANTHER" id="PTHR34406">
    <property type="entry name" value="PROTEIN YCEI"/>
    <property type="match status" value="1"/>
</dbReference>
<dbReference type="Pfam" id="PF04264">
    <property type="entry name" value="YceI"/>
    <property type="match status" value="1"/>
</dbReference>
<evidence type="ECO:0000313" key="2">
    <source>
        <dbReference type="EMBL" id="QBF84790.1"/>
    </source>
</evidence>
<evidence type="ECO:0000313" key="3">
    <source>
        <dbReference type="Proteomes" id="UP000291106"/>
    </source>
</evidence>
<dbReference type="AlphaFoldDB" id="A0A411PMM1"/>
<dbReference type="SUPFAM" id="SSF101874">
    <property type="entry name" value="YceI-like"/>
    <property type="match status" value="1"/>
</dbReference>
<dbReference type="KEGG" id="smai:EXU30_04800"/>